<feature type="region of interest" description="Disordered" evidence="1">
    <location>
        <begin position="61"/>
        <end position="108"/>
    </location>
</feature>
<dbReference type="EMBL" id="JAHCVI010000002">
    <property type="protein sequence ID" value="KAG7289174.1"/>
    <property type="molecule type" value="Genomic_DNA"/>
</dbReference>
<proteinExistence type="predicted"/>
<evidence type="ECO:0000313" key="3">
    <source>
        <dbReference type="Proteomes" id="UP001197093"/>
    </source>
</evidence>
<feature type="compositionally biased region" description="Polar residues" evidence="1">
    <location>
        <begin position="130"/>
        <end position="140"/>
    </location>
</feature>
<keyword evidence="3" id="KW-1185">Reference proteome</keyword>
<evidence type="ECO:0000313" key="2">
    <source>
        <dbReference type="EMBL" id="KAG7289174.1"/>
    </source>
</evidence>
<protein>
    <submittedName>
        <fullName evidence="2">Uncharacterized protein</fullName>
    </submittedName>
</protein>
<feature type="region of interest" description="Disordered" evidence="1">
    <location>
        <begin position="121"/>
        <end position="150"/>
    </location>
</feature>
<feature type="compositionally biased region" description="Basic and acidic residues" evidence="1">
    <location>
        <begin position="141"/>
        <end position="150"/>
    </location>
</feature>
<name>A0AAD4HW51_9PEZI</name>
<reference evidence="2" key="1">
    <citation type="submission" date="2023-02" db="EMBL/GenBank/DDBJ databases">
        <authorList>
            <person name="Palmer J.M."/>
        </authorList>
    </citation>
    <scope>NUCLEOTIDE SEQUENCE</scope>
    <source>
        <strain evidence="2">FW57</strain>
    </source>
</reference>
<accession>A0AAD4HW51</accession>
<organism evidence="2 3">
    <name type="scientific">Staphylotrichum longicolle</name>
    <dbReference type="NCBI Taxonomy" id="669026"/>
    <lineage>
        <taxon>Eukaryota</taxon>
        <taxon>Fungi</taxon>
        <taxon>Dikarya</taxon>
        <taxon>Ascomycota</taxon>
        <taxon>Pezizomycotina</taxon>
        <taxon>Sordariomycetes</taxon>
        <taxon>Sordariomycetidae</taxon>
        <taxon>Sordariales</taxon>
        <taxon>Chaetomiaceae</taxon>
        <taxon>Staphylotrichum</taxon>
    </lineage>
</organism>
<comment type="caution">
    <text evidence="2">The sequence shown here is derived from an EMBL/GenBank/DDBJ whole genome shotgun (WGS) entry which is preliminary data.</text>
</comment>
<evidence type="ECO:0000256" key="1">
    <source>
        <dbReference type="SAM" id="MobiDB-lite"/>
    </source>
</evidence>
<dbReference type="AlphaFoldDB" id="A0AAD4HW51"/>
<gene>
    <name evidence="2" type="ORF">NEMBOFW57_005537</name>
</gene>
<dbReference type="Proteomes" id="UP001197093">
    <property type="component" value="Unassembled WGS sequence"/>
</dbReference>
<sequence>MTDKWGMFRNIPESEIRKMARVRRRRLKNLGRRTKFLRRHGAGEFQEVPSSKLDAYEKRAGNRLDSPTSQSSQSSGLPPHVIYRTPSDHASSPDAAGSPHVSVPGSSTEDLAVDVNSQAESVLGDDPSVQAGSPQPSLQTTRDRSRHDSTLQKRALEDALAGNYHAAARAYKLTAVPSKPWQRAVRQFRIDVMDAAWYPGCPQSLTARVTGILSVSLVRERETYERAVAGNDAIGNESELCKILIALKLEATFWSSILVQQRALQVWEPILGRHHPKVKLIRDYLEKHRKPKTVAADFGRRLHRLDESDAVIGSEVEIDRPEMRRVNNLVHLGDGPPDQLLEQARTLSSVSANGQQIRQDIAWVKLGRSRALLGVYYSFLRRFDDAERAFQTSEEHMERETHAEIKLHRTLWYIEHKTRVGDWTGARALLGRAHEVFMSNQTPSDFMVHHFPARFANLCSAVAEQQSVDEAARQFSEMGPTGHTDAERRDHELPAAEGSGLSLSRLFPSTPGGANSEINIDAWRQFVQYPPPA</sequence>